<dbReference type="InterPro" id="IPR011853">
    <property type="entry name" value="TRAP_DctM-Dct_fused"/>
</dbReference>
<feature type="transmembrane region" description="Helical" evidence="2">
    <location>
        <begin position="373"/>
        <end position="390"/>
    </location>
</feature>
<feature type="transmembrane region" description="Helical" evidence="2">
    <location>
        <begin position="555"/>
        <end position="576"/>
    </location>
</feature>
<evidence type="ECO:0000256" key="1">
    <source>
        <dbReference type="RuleBase" id="RU369079"/>
    </source>
</evidence>
<reference evidence="4 5" key="1">
    <citation type="submission" date="2017-01" db="EMBL/GenBank/DDBJ databases">
        <title>Complete Genome Sequence of Paenalcaligenes hominis, Isolated from a paraplegic Patient with neurogenic bladder.</title>
        <authorList>
            <person name="Mukhopadhyay R."/>
            <person name="Joaquin J."/>
            <person name="Hogue R."/>
            <person name="Kilaru A."/>
            <person name="Jospin G."/>
            <person name="Mars K."/>
            <person name="Eisen J.A."/>
            <person name="Chaturvedi V."/>
        </authorList>
    </citation>
    <scope>NUCLEOTIDE SEQUENCE [LARGE SCALE GENOMIC DNA]</scope>
    <source>
        <strain evidence="4 5">15S00501</strain>
    </source>
</reference>
<dbReference type="InterPro" id="IPR010656">
    <property type="entry name" value="DctM"/>
</dbReference>
<feature type="transmembrane region" description="Helical" evidence="2">
    <location>
        <begin position="213"/>
        <end position="233"/>
    </location>
</feature>
<keyword evidence="2" id="KW-0472">Membrane</keyword>
<dbReference type="Proteomes" id="UP000189369">
    <property type="component" value="Chromosome"/>
</dbReference>
<dbReference type="STRING" id="643674.PAEH1_13035"/>
<dbReference type="KEGG" id="phn:PAEH1_13035"/>
<protein>
    <submittedName>
        <fullName evidence="4">C4-dicarboxylate ABC transporter</fullName>
    </submittedName>
</protein>
<feature type="transmembrane region" description="Helical" evidence="2">
    <location>
        <begin position="130"/>
        <end position="148"/>
    </location>
</feature>
<proteinExistence type="predicted"/>
<dbReference type="PANTHER" id="PTHR43849">
    <property type="entry name" value="BLL3936 PROTEIN"/>
    <property type="match status" value="1"/>
</dbReference>
<keyword evidence="1" id="KW-1003">Cell membrane</keyword>
<organism evidence="4 5">
    <name type="scientific">Paenalcaligenes hominis</name>
    <dbReference type="NCBI Taxonomy" id="643674"/>
    <lineage>
        <taxon>Bacteria</taxon>
        <taxon>Pseudomonadati</taxon>
        <taxon>Pseudomonadota</taxon>
        <taxon>Betaproteobacteria</taxon>
        <taxon>Burkholderiales</taxon>
        <taxon>Alcaligenaceae</taxon>
        <taxon>Paenalcaligenes</taxon>
    </lineage>
</organism>
<sequence length="665" mass="71679">MVDTINKLTPSEQAAKAEQDAKALLQKYDRESNFREEIGVWAWVVTFLGISLTVFHIYTGYYGTFPSQKQGAVHLGTALGLIFLLFPLKKGQQVFQKTVPWYDVLLAFLAMYVTYYKIINFDSLIQSITWGYDQYDTFLSVIGVLLLLEATRRTVGVPIVIVAAIMIGYALFGNYIPTATLSHQGYDFTDVTTRLWYRDSGVFGTPLQISAKYIYLFLFFGVILVNTRIGQFFNDLAFGLTGRFTGGTAKAAVVASALQGMVSGSSVGNTVASGSFTIPMMKNSGFKPEFAAGTEASASTGGQIMPPIMGAAAFIMMEYLGVSYAVIMAAAVIPATLYFLGIFIGTHFEAKRLGILGLPKSELPDVKQQMKQYGYMLLPLIVIITTVMIGYTPQRAVIYGILTAFLVSCVRKETRLSLKKFFYVLEQGARVALPVIAAVATAGIIAGVVSMTGLGAKFAASIIALSGGHLFLALFFTMIACLVLGMGLPTTANYVVTATIAAPALINGFDLTPLSVHMFVFYFGILADITPPVCLAAYAGAGIAQANPFKSGVTAVKLAIAAFIVPYIFVYSPILVMENVTALPLIGTIITAVLGMVAVSSSMIGFFIRYSRFYERILLFVAGIMLIIPDLLGAVIGVPLIALVWFLQKQRVDDSGAAVKDTAAV</sequence>
<dbReference type="Pfam" id="PF11874">
    <property type="entry name" value="DUF3394"/>
    <property type="match status" value="1"/>
</dbReference>
<feature type="transmembrane region" description="Helical" evidence="2">
    <location>
        <begin position="71"/>
        <end position="88"/>
    </location>
</feature>
<evidence type="ECO:0000313" key="4">
    <source>
        <dbReference type="EMBL" id="AQS52221.1"/>
    </source>
</evidence>
<feature type="transmembrane region" description="Helical" evidence="2">
    <location>
        <begin position="582"/>
        <end position="608"/>
    </location>
</feature>
<evidence type="ECO:0000256" key="2">
    <source>
        <dbReference type="SAM" id="Phobius"/>
    </source>
</evidence>
<accession>A0A1U9K2F4</accession>
<feature type="transmembrane region" description="Helical" evidence="2">
    <location>
        <begin position="396"/>
        <end position="411"/>
    </location>
</feature>
<feature type="transmembrane region" description="Helical" evidence="2">
    <location>
        <begin position="40"/>
        <end position="59"/>
    </location>
</feature>
<comment type="function">
    <text evidence="1">Part of the tripartite ATP-independent periplasmic (TRAP) transport system.</text>
</comment>
<evidence type="ECO:0000259" key="3">
    <source>
        <dbReference type="Pfam" id="PF06808"/>
    </source>
</evidence>
<feature type="transmembrane region" description="Helical" evidence="2">
    <location>
        <begin position="458"/>
        <end position="484"/>
    </location>
</feature>
<keyword evidence="1" id="KW-0813">Transport</keyword>
<dbReference type="AlphaFoldDB" id="A0A1U9K2F4"/>
<feature type="transmembrane region" description="Helical" evidence="2">
    <location>
        <begin position="431"/>
        <end position="452"/>
    </location>
</feature>
<feature type="domain" description="TRAP C4-dicarboxylate transport system permease DctM subunit" evidence="3">
    <location>
        <begin position="142"/>
        <end position="577"/>
    </location>
</feature>
<dbReference type="InterPro" id="IPR021814">
    <property type="entry name" value="DUF3394"/>
</dbReference>
<keyword evidence="2" id="KW-1133">Transmembrane helix</keyword>
<dbReference type="NCBIfam" id="TIGR02123">
    <property type="entry name" value="TRAP_fused"/>
    <property type="match status" value="1"/>
</dbReference>
<feature type="transmembrane region" description="Helical" evidence="2">
    <location>
        <begin position="521"/>
        <end position="543"/>
    </location>
</feature>
<dbReference type="OrthoDB" id="9759894at2"/>
<evidence type="ECO:0000313" key="5">
    <source>
        <dbReference type="Proteomes" id="UP000189369"/>
    </source>
</evidence>
<dbReference type="Pfam" id="PF06808">
    <property type="entry name" value="DctM"/>
    <property type="match status" value="1"/>
</dbReference>
<keyword evidence="1" id="KW-0997">Cell inner membrane</keyword>
<dbReference type="EMBL" id="CP019697">
    <property type="protein sequence ID" value="AQS52221.1"/>
    <property type="molecule type" value="Genomic_DNA"/>
</dbReference>
<gene>
    <name evidence="4" type="ORF">PAEH1_13035</name>
</gene>
<name>A0A1U9K2F4_9BURK</name>
<feature type="transmembrane region" description="Helical" evidence="2">
    <location>
        <begin position="155"/>
        <end position="176"/>
    </location>
</feature>
<comment type="subcellular location">
    <subcellularLocation>
        <location evidence="1">Cell inner membrane</location>
        <topology evidence="1">Multi-pass membrane protein</topology>
    </subcellularLocation>
</comment>
<feature type="transmembrane region" description="Helical" evidence="2">
    <location>
        <begin position="491"/>
        <end position="509"/>
    </location>
</feature>
<dbReference type="GO" id="GO:0022857">
    <property type="term" value="F:transmembrane transporter activity"/>
    <property type="evidence" value="ECO:0007669"/>
    <property type="project" value="UniProtKB-UniRule"/>
</dbReference>
<dbReference type="GO" id="GO:0005886">
    <property type="term" value="C:plasma membrane"/>
    <property type="evidence" value="ECO:0007669"/>
    <property type="project" value="UniProtKB-SubCell"/>
</dbReference>
<feature type="transmembrane region" description="Helical" evidence="2">
    <location>
        <begin position="100"/>
        <end position="118"/>
    </location>
</feature>
<dbReference type="PANTHER" id="PTHR43849:SF2">
    <property type="entry name" value="BLL3936 PROTEIN"/>
    <property type="match status" value="1"/>
</dbReference>
<feature type="transmembrane region" description="Helical" evidence="2">
    <location>
        <begin position="617"/>
        <end position="647"/>
    </location>
</feature>
<keyword evidence="2" id="KW-0812">Transmembrane</keyword>
<feature type="transmembrane region" description="Helical" evidence="2">
    <location>
        <begin position="322"/>
        <end position="344"/>
    </location>
</feature>